<evidence type="ECO:0000313" key="2">
    <source>
        <dbReference type="EMBL" id="AYR22743.1"/>
    </source>
</evidence>
<evidence type="ECO:0000259" key="1">
    <source>
        <dbReference type="Pfam" id="PF00535"/>
    </source>
</evidence>
<organism evidence="2 3">
    <name type="scientific">Herbaspirillum rubrisubalbicans</name>
    <dbReference type="NCBI Taxonomy" id="80842"/>
    <lineage>
        <taxon>Bacteria</taxon>
        <taxon>Pseudomonadati</taxon>
        <taxon>Pseudomonadota</taxon>
        <taxon>Betaproteobacteria</taxon>
        <taxon>Burkholderiales</taxon>
        <taxon>Oxalobacteraceae</taxon>
        <taxon>Herbaspirillum</taxon>
    </lineage>
</organism>
<evidence type="ECO:0000313" key="3">
    <source>
        <dbReference type="Proteomes" id="UP000269199"/>
    </source>
</evidence>
<dbReference type="InterPro" id="IPR001173">
    <property type="entry name" value="Glyco_trans_2-like"/>
</dbReference>
<dbReference type="Proteomes" id="UP000269199">
    <property type="component" value="Chromosome"/>
</dbReference>
<dbReference type="PANTHER" id="PTHR22916:SF3">
    <property type="entry name" value="UDP-GLCNAC:BETAGAL BETA-1,3-N-ACETYLGLUCOSAMINYLTRANSFERASE-LIKE PROTEIN 1"/>
    <property type="match status" value="1"/>
</dbReference>
<sequence>MIGIKQGDSPLVTVLLPVRNGRETLVVALQSIVSQTLASMEVLVLDDGSTDGSGEIVARFDDPRLRLVSDGRHKGLATRLNEGIDLARGKYIARMDADDVAFPERLQRQYEYLESHPQVDLLGTRAIVFRSQDEVIGLLSFKASHEQICASPWRGVPLPHPTWMGKSAWFRTHRYRMPEVLRAEDQELLIRAAPSSCYACLDDVLLGYRQHGFSLPKVLLARRHLLRAQLGLFMTRGEWVNAGLALSMGILKMVVDLLCSLPGGKRLFFARMANAYEPAHLQELQRILQIGK</sequence>
<dbReference type="SUPFAM" id="SSF53448">
    <property type="entry name" value="Nucleotide-diphospho-sugar transferases"/>
    <property type="match status" value="1"/>
</dbReference>
<name>A0AAD0U4U3_9BURK</name>
<dbReference type="Gene3D" id="3.90.550.10">
    <property type="entry name" value="Spore Coat Polysaccharide Biosynthesis Protein SpsA, Chain A"/>
    <property type="match status" value="1"/>
</dbReference>
<dbReference type="Pfam" id="PF00535">
    <property type="entry name" value="Glycos_transf_2"/>
    <property type="match status" value="1"/>
</dbReference>
<dbReference type="GO" id="GO:0016758">
    <property type="term" value="F:hexosyltransferase activity"/>
    <property type="evidence" value="ECO:0007669"/>
    <property type="project" value="UniProtKB-ARBA"/>
</dbReference>
<reference evidence="2 3" key="1">
    <citation type="submission" date="2017-11" db="EMBL/GenBank/DDBJ databases">
        <title>Complete genome sequence of Herbaspirillum rubrisubalbicans DSM 11543.</title>
        <authorList>
            <person name="Chen M."/>
            <person name="An Q."/>
        </authorList>
    </citation>
    <scope>NUCLEOTIDE SEQUENCE [LARGE SCALE GENOMIC DNA]</scope>
    <source>
        <strain evidence="2 3">DSM 11543</strain>
    </source>
</reference>
<dbReference type="PANTHER" id="PTHR22916">
    <property type="entry name" value="GLYCOSYLTRANSFERASE"/>
    <property type="match status" value="1"/>
</dbReference>
<protein>
    <submittedName>
        <fullName evidence="2">Glycosyltransferase family 2 protein</fullName>
    </submittedName>
</protein>
<accession>A0AAD0U4U3</accession>
<dbReference type="EMBL" id="CP024996">
    <property type="protein sequence ID" value="AYR22743.1"/>
    <property type="molecule type" value="Genomic_DNA"/>
</dbReference>
<feature type="domain" description="Glycosyltransferase 2-like" evidence="1">
    <location>
        <begin position="13"/>
        <end position="133"/>
    </location>
</feature>
<dbReference type="InterPro" id="IPR029044">
    <property type="entry name" value="Nucleotide-diphossugar_trans"/>
</dbReference>
<dbReference type="AlphaFoldDB" id="A0AAD0U4U3"/>
<proteinExistence type="predicted"/>
<gene>
    <name evidence="2" type="ORF">RC54_02415</name>
</gene>